<dbReference type="KEGG" id="xfs:D934_12230"/>
<gene>
    <name evidence="1" type="ORF">D934_07690</name>
    <name evidence="2" type="ORF">D934_08910</name>
    <name evidence="3" type="ORF">D934_12230</name>
</gene>
<dbReference type="EMBL" id="CP006696">
    <property type="protein sequence ID" value="AIC11392.1"/>
    <property type="molecule type" value="Genomic_DNA"/>
</dbReference>
<evidence type="ECO:0000313" key="4">
    <source>
        <dbReference type="Proteomes" id="UP000027215"/>
    </source>
</evidence>
<dbReference type="EMBL" id="CP006696">
    <property type="protein sequence ID" value="AIC11307.1"/>
    <property type="molecule type" value="Genomic_DNA"/>
</dbReference>
<dbReference type="Proteomes" id="UP000027215">
    <property type="component" value="Chromosome"/>
</dbReference>
<dbReference type="KEGG" id="xfs:D934_08910"/>
<dbReference type="RefSeq" id="WP_020852697.1">
    <property type="nucleotide sequence ID" value="NZ_CP006696.1"/>
</dbReference>
<evidence type="ECO:0000313" key="1">
    <source>
        <dbReference type="EMBL" id="AIC11307.1"/>
    </source>
</evidence>
<dbReference type="HOGENOM" id="CLU_1748957_0_0_6"/>
<dbReference type="AlphaFoldDB" id="A0A060HEP2"/>
<dbReference type="KEGG" id="xfs:D934_07690"/>
<dbReference type="EMBL" id="CP006696">
    <property type="protein sequence ID" value="AIC11624.1"/>
    <property type="molecule type" value="Genomic_DNA"/>
</dbReference>
<evidence type="ECO:0000313" key="3">
    <source>
        <dbReference type="EMBL" id="AIC11624.1"/>
    </source>
</evidence>
<reference evidence="2 4" key="1">
    <citation type="submission" date="2013-08" db="EMBL/GenBank/DDBJ databases">
        <authorList>
            <person name="Stouthamer R."/>
            <person name="Nunney L."/>
        </authorList>
    </citation>
    <scope>NUCLEOTIDE SEQUENCE [LARGE SCALE GENOMIC DNA]</scope>
    <source>
        <strain evidence="4">ann-1</strain>
        <strain evidence="2">Ann-1</strain>
    </source>
</reference>
<sequence>MTASTHFIDPSHLAALRQRLTSAFELAAQQLRQASPSDQKEFTMTFSKEEPRTSREFSTGIDQHTLSLSISHFNLVTAQLITNPQNPKAVAQSTGYASAYYDATPRVYKDGLIIGLTHYTVTPEPLKAITAWLQENNVNVRIAGEREAT</sequence>
<dbReference type="PATRIC" id="fig|155920.8.peg.1782"/>
<accession>A0A060HEP2</accession>
<organism evidence="2 4">
    <name type="scientific">Xylella fastidiosa subsp. sandyi Ann-1</name>
    <dbReference type="NCBI Taxonomy" id="155920"/>
    <lineage>
        <taxon>Bacteria</taxon>
        <taxon>Pseudomonadati</taxon>
        <taxon>Pseudomonadota</taxon>
        <taxon>Gammaproteobacteria</taxon>
        <taxon>Lysobacterales</taxon>
        <taxon>Lysobacteraceae</taxon>
        <taxon>Xylella</taxon>
    </lineage>
</organism>
<name>A0A060HEP2_XYLFS</name>
<proteinExistence type="predicted"/>
<evidence type="ECO:0000313" key="2">
    <source>
        <dbReference type="EMBL" id="AIC11392.1"/>
    </source>
</evidence>
<protein>
    <submittedName>
        <fullName evidence="2">Uncharacterized protein</fullName>
    </submittedName>
</protein>